<dbReference type="Pfam" id="PF00780">
    <property type="entry name" value="CNH"/>
    <property type="match status" value="1"/>
</dbReference>
<evidence type="ECO:0000313" key="5">
    <source>
        <dbReference type="EnsemblMetazoa" id="AALFPA23_006597.P8617"/>
    </source>
</evidence>
<evidence type="ECO:0000313" key="6">
    <source>
        <dbReference type="Proteomes" id="UP000069940"/>
    </source>
</evidence>
<dbReference type="EnsemblMetazoa" id="AALFPA23_006597.R8617">
    <property type="protein sequence ID" value="AALFPA23_006597.P8617"/>
    <property type="gene ID" value="AALFPA23_006597"/>
</dbReference>
<feature type="compositionally biased region" description="Basic and acidic residues" evidence="2">
    <location>
        <begin position="970"/>
        <end position="980"/>
    </location>
</feature>
<evidence type="ECO:0000256" key="1">
    <source>
        <dbReference type="ARBA" id="ARBA00022468"/>
    </source>
</evidence>
<dbReference type="Proteomes" id="UP000069940">
    <property type="component" value="Unassembled WGS sequence"/>
</dbReference>
<dbReference type="InterPro" id="IPR035974">
    <property type="entry name" value="Rap/Ran-GAP_sf"/>
</dbReference>
<dbReference type="PANTHER" id="PTHR15711:SF62">
    <property type="entry name" value="GTPASE-ACTIVATING RAP_RAN-GAP DOMAIN-LIKE PROTEIN 3"/>
    <property type="match status" value="1"/>
</dbReference>
<evidence type="ECO:0008006" key="7">
    <source>
        <dbReference type="Google" id="ProtNLM"/>
    </source>
</evidence>
<feature type="domain" description="CNH" evidence="4">
    <location>
        <begin position="639"/>
        <end position="943"/>
    </location>
</feature>
<dbReference type="Pfam" id="PF02145">
    <property type="entry name" value="Rap_GAP"/>
    <property type="match status" value="1"/>
</dbReference>
<evidence type="ECO:0000256" key="2">
    <source>
        <dbReference type="SAM" id="MobiDB-lite"/>
    </source>
</evidence>
<feature type="compositionally biased region" description="Low complexity" evidence="2">
    <location>
        <begin position="92"/>
        <end position="102"/>
    </location>
</feature>
<feature type="region of interest" description="Disordered" evidence="2">
    <location>
        <begin position="1193"/>
        <end position="1231"/>
    </location>
</feature>
<dbReference type="SMART" id="SM00036">
    <property type="entry name" value="CNH"/>
    <property type="match status" value="1"/>
</dbReference>
<dbReference type="SUPFAM" id="SSF111347">
    <property type="entry name" value="Rap/Ran-GAP"/>
    <property type="match status" value="1"/>
</dbReference>
<sequence length="1267" mass="141901">MTDSKKAIMKNAHFRVPMPSGHRRASNFLGTSFDETNLRVVSEVEAGKIDSANSRKSPKFARAQSFGDKLLAASSPKFAKSKKIFHAGGGSRDPAPAAAPPIGSGPGSGDFKATRRCSSLSTATAMSEIPFDASINLVAYCDEMQELKRHQRSRLRTRSISVCVEKWNELGYMKSTSATELISRRGVFSRRHYGSVDQLPQSEIDGLDPNCRRFRLENGESLAEKDEVFGSPSTPILENPEHQTRWYFKYFLGKLHQNYVGIDSEKNPYFLSIVSQDSGSKCMPLYRVMVFRKQGAQKLALPYNPQQKLTVKQILSNFALMDASKSPKEVFSADIQKDLLLLEEQEGSVNFKFGVVYMKAGQKMDDEMLSNEYGSADFDDFLALLGEKVRLKDWERYRGGLDVKGDMTGKYSIYTLYEGHEIMFHVSTLLPFSRDNRQQVERKRHIGNDIVNIIFVDEGPNGEEPEFNPNNIKSQFTHVFAVVTKRSRKYRISVYCDETVPPFGPTLPNPPEFEDPAVFRDFLLVKLINGEKATFQTPTFARKRERTLEMLIKDLYEEYVHDNKMNMLNRRAFSEVLYDAPRTSKLKEDARQVEFVRIGQALKLEAIVRGDAPTSIASAGTVFKRPPWEPQCFYPTFTPRNDLVGDSWGQDQLFLASDEGTYLIKEDQTHRIVFDRTLAVKQLSVIEDHGIMLVRGGSALQKDGHRVHVFRLNEFSEDRLGQRSRIDVKDRRIDKTRGCHLFAISRAGEAHLRMAVAVGRKLLIFQWKHTAAWTSWCPNSDNDTVDGFIFLKEITLHEAPMIMTILEGSCPNSGLLICVGYKYSFEIVSEATGHATKLHEADTRKQTAVHLVAALDLYDGQDTELLLCYNHTCHFQKLSEECSSSSEFDFQFNTPPTSVVCAFPYIIAFTPDSMEIRLLVNGNLVHTVMMAELQLITSKKDIYFVTTAPEFIPKGAKLRGPDSEDHELIKPRIEESKVAPDDDSSTSPGRSRLSSDEDNNGAQSLDGQDSGSTDSKNSELTTPQIQRALQTPKPEGDKPKESTLSTEDIKRPISKSNSYGEAGSSFSIPTTTCSKDLAKHFGAQPQPNTKNLCKHFGEPSVPPNSPQNNTIIKGSSPSSPTRKSFIRQPTLNLNKAQPTDSETSPSNGNTSKPLRIYRIPLTNLTGTHIQSHHYHYPSTDPSKEPTAIATKMQPCKPTDPSTALSSSHEEVEEVEGPGRSSSCEEDPNPKLSIFDQIQQDLQELSMKDKADAGQEEAELRSSVLTPL</sequence>
<name>A0ABM1Y7V8_AEDAL</name>
<dbReference type="InterPro" id="IPR001180">
    <property type="entry name" value="CNH_dom"/>
</dbReference>
<feature type="compositionally biased region" description="Polar residues" evidence="2">
    <location>
        <begin position="1054"/>
        <end position="1067"/>
    </location>
</feature>
<reference evidence="6" key="1">
    <citation type="journal article" date="2015" name="Proc. Natl. Acad. Sci. U.S.A.">
        <title>Genome sequence of the Asian Tiger mosquito, Aedes albopictus, reveals insights into its biology, genetics, and evolution.</title>
        <authorList>
            <person name="Chen X.G."/>
            <person name="Jiang X."/>
            <person name="Gu J."/>
            <person name="Xu M."/>
            <person name="Wu Y."/>
            <person name="Deng Y."/>
            <person name="Zhang C."/>
            <person name="Bonizzoni M."/>
            <person name="Dermauw W."/>
            <person name="Vontas J."/>
            <person name="Armbruster P."/>
            <person name="Huang X."/>
            <person name="Yang Y."/>
            <person name="Zhang H."/>
            <person name="He W."/>
            <person name="Peng H."/>
            <person name="Liu Y."/>
            <person name="Wu K."/>
            <person name="Chen J."/>
            <person name="Lirakis M."/>
            <person name="Topalis P."/>
            <person name="Van Leeuwen T."/>
            <person name="Hall A.B."/>
            <person name="Jiang X."/>
            <person name="Thorpe C."/>
            <person name="Mueller R.L."/>
            <person name="Sun C."/>
            <person name="Waterhouse R.M."/>
            <person name="Yan G."/>
            <person name="Tu Z.J."/>
            <person name="Fang X."/>
            <person name="James A.A."/>
        </authorList>
    </citation>
    <scope>NUCLEOTIDE SEQUENCE [LARGE SCALE GENOMIC DNA]</scope>
    <source>
        <strain evidence="6">Foshan</strain>
    </source>
</reference>
<proteinExistence type="predicted"/>
<feature type="compositionally biased region" description="Polar residues" evidence="2">
    <location>
        <begin position="1000"/>
        <end position="1029"/>
    </location>
</feature>
<protein>
    <recommendedName>
        <fullName evidence="7">Rap-GAP domain-containing protein</fullName>
    </recommendedName>
</protein>
<accession>A0ABM1Y7V8</accession>
<feature type="compositionally biased region" description="Polar residues" evidence="2">
    <location>
        <begin position="1106"/>
        <end position="1152"/>
    </location>
</feature>
<dbReference type="Gene3D" id="3.40.50.11210">
    <property type="entry name" value="Rap/Ran-GAP"/>
    <property type="match status" value="1"/>
</dbReference>
<dbReference type="InterPro" id="IPR000331">
    <property type="entry name" value="Rap/Ran_GAP_dom"/>
</dbReference>
<dbReference type="RefSeq" id="XP_062711924.1">
    <property type="nucleotide sequence ID" value="XM_062855940.1"/>
</dbReference>
<feature type="region of interest" description="Disordered" evidence="2">
    <location>
        <begin position="84"/>
        <end position="114"/>
    </location>
</feature>
<feature type="compositionally biased region" description="Basic and acidic residues" evidence="2">
    <location>
        <begin position="1034"/>
        <end position="1051"/>
    </location>
</feature>
<dbReference type="GeneID" id="115263581"/>
<dbReference type="PROSITE" id="PS50219">
    <property type="entry name" value="CNH"/>
    <property type="match status" value="1"/>
</dbReference>
<dbReference type="PROSITE" id="PS50085">
    <property type="entry name" value="RAPGAP"/>
    <property type="match status" value="1"/>
</dbReference>
<evidence type="ECO:0000259" key="3">
    <source>
        <dbReference type="PROSITE" id="PS50085"/>
    </source>
</evidence>
<organism evidence="5 6">
    <name type="scientific">Aedes albopictus</name>
    <name type="common">Asian tiger mosquito</name>
    <name type="synonym">Stegomyia albopicta</name>
    <dbReference type="NCBI Taxonomy" id="7160"/>
    <lineage>
        <taxon>Eukaryota</taxon>
        <taxon>Metazoa</taxon>
        <taxon>Ecdysozoa</taxon>
        <taxon>Arthropoda</taxon>
        <taxon>Hexapoda</taxon>
        <taxon>Insecta</taxon>
        <taxon>Pterygota</taxon>
        <taxon>Neoptera</taxon>
        <taxon>Endopterygota</taxon>
        <taxon>Diptera</taxon>
        <taxon>Nematocera</taxon>
        <taxon>Culicoidea</taxon>
        <taxon>Culicidae</taxon>
        <taxon>Culicinae</taxon>
        <taxon>Aedini</taxon>
        <taxon>Aedes</taxon>
        <taxon>Stegomyia</taxon>
    </lineage>
</organism>
<keyword evidence="6" id="KW-1185">Reference proteome</keyword>
<feature type="region of interest" description="Disordered" evidence="2">
    <location>
        <begin position="1080"/>
        <end position="1155"/>
    </location>
</feature>
<feature type="region of interest" description="Disordered" evidence="2">
    <location>
        <begin position="970"/>
        <end position="1067"/>
    </location>
</feature>
<feature type="region of interest" description="Disordered" evidence="2">
    <location>
        <begin position="1243"/>
        <end position="1267"/>
    </location>
</feature>
<feature type="domain" description="Rap-GAP" evidence="3">
    <location>
        <begin position="339"/>
        <end position="555"/>
    </location>
</feature>
<reference evidence="5" key="2">
    <citation type="submission" date="2025-05" db="UniProtKB">
        <authorList>
            <consortium name="EnsemblMetazoa"/>
        </authorList>
    </citation>
    <scope>IDENTIFICATION</scope>
    <source>
        <strain evidence="5">Foshan</strain>
    </source>
</reference>
<dbReference type="PANTHER" id="PTHR15711">
    <property type="entry name" value="RAP GTPASE-ACTIVATING PROTEIN"/>
    <property type="match status" value="1"/>
</dbReference>
<keyword evidence="1" id="KW-0343">GTPase activation</keyword>
<dbReference type="InterPro" id="IPR050989">
    <property type="entry name" value="Rap1_Ran_GAP"/>
</dbReference>
<evidence type="ECO:0000259" key="4">
    <source>
        <dbReference type="PROSITE" id="PS50219"/>
    </source>
</evidence>